<keyword evidence="2 3" id="KW-0378">Hydrolase</keyword>
<comment type="catalytic activity">
    <reaction evidence="3">
        <text>L-glutaminyl-[protein] + H2O = L-glutamyl-[protein] + NH4(+)</text>
        <dbReference type="Rhea" id="RHEA:16441"/>
        <dbReference type="Rhea" id="RHEA-COMP:10207"/>
        <dbReference type="Rhea" id="RHEA-COMP:10208"/>
        <dbReference type="ChEBI" id="CHEBI:15377"/>
        <dbReference type="ChEBI" id="CHEBI:28938"/>
        <dbReference type="ChEBI" id="CHEBI:29973"/>
        <dbReference type="ChEBI" id="CHEBI:30011"/>
        <dbReference type="EC" id="3.5.1.44"/>
    </reaction>
</comment>
<dbReference type="EC" id="3.5.1.44" evidence="3"/>
<evidence type="ECO:0000313" key="5">
    <source>
        <dbReference type="Proteomes" id="UP000177230"/>
    </source>
</evidence>
<organism evidence="4 5">
    <name type="scientific">Candidatus Edwardsbacteria bacterium GWF2_54_11</name>
    <dbReference type="NCBI Taxonomy" id="1817851"/>
    <lineage>
        <taxon>Bacteria</taxon>
        <taxon>Candidatus Edwardsiibacteriota</taxon>
    </lineage>
</organism>
<dbReference type="Gene3D" id="3.30.1330.200">
    <property type="match status" value="1"/>
</dbReference>
<dbReference type="InterPro" id="IPR005659">
    <property type="entry name" value="Chemorcpt_Glu_NH3ase_CheD"/>
</dbReference>
<proteinExistence type="inferred from homology"/>
<dbReference type="CDD" id="cd16352">
    <property type="entry name" value="CheD"/>
    <property type="match status" value="1"/>
</dbReference>
<protein>
    <recommendedName>
        <fullName evidence="3">Probable chemoreceptor glutamine deamidase CheD</fullName>
        <ecNumber evidence="3">3.5.1.44</ecNumber>
    </recommendedName>
</protein>
<dbReference type="GO" id="GO:0006935">
    <property type="term" value="P:chemotaxis"/>
    <property type="evidence" value="ECO:0007669"/>
    <property type="project" value="UniProtKB-UniRule"/>
</dbReference>
<evidence type="ECO:0000313" key="4">
    <source>
        <dbReference type="EMBL" id="OGF08885.1"/>
    </source>
</evidence>
<dbReference type="EMBL" id="MFFM01000046">
    <property type="protein sequence ID" value="OGF08885.1"/>
    <property type="molecule type" value="Genomic_DNA"/>
</dbReference>
<dbReference type="Proteomes" id="UP000177230">
    <property type="component" value="Unassembled WGS sequence"/>
</dbReference>
<sequence>MSDQLIVKIADYKTARSPAIITTHGLGSCLAIIIYDPQMKTGGLAHVMLPEPDLARNQSNPAKFVTTALKELIQSLEGMGCSRIRMVSKLVGGANMFSKLLNSGKTSYSNIGQRNTLQAKQELNNYGIPVVAEDTGADYGRSVEFLTSSGTVVVHSFKAGMKEL</sequence>
<dbReference type="GO" id="GO:0050568">
    <property type="term" value="F:protein-glutamine glutaminase activity"/>
    <property type="evidence" value="ECO:0007669"/>
    <property type="project" value="UniProtKB-UniRule"/>
</dbReference>
<evidence type="ECO:0000256" key="2">
    <source>
        <dbReference type="ARBA" id="ARBA00022801"/>
    </source>
</evidence>
<dbReference type="SUPFAM" id="SSF64438">
    <property type="entry name" value="CNF1/YfiH-like putative cysteine hydrolases"/>
    <property type="match status" value="1"/>
</dbReference>
<accession>A0A1F5R338</accession>
<dbReference type="HAMAP" id="MF_01440">
    <property type="entry name" value="CheD"/>
    <property type="match status" value="1"/>
</dbReference>
<reference evidence="4 5" key="1">
    <citation type="journal article" date="2016" name="Nat. Commun.">
        <title>Thousands of microbial genomes shed light on interconnected biogeochemical processes in an aquifer system.</title>
        <authorList>
            <person name="Anantharaman K."/>
            <person name="Brown C.T."/>
            <person name="Hug L.A."/>
            <person name="Sharon I."/>
            <person name="Castelle C.J."/>
            <person name="Probst A.J."/>
            <person name="Thomas B.C."/>
            <person name="Singh A."/>
            <person name="Wilkins M.J."/>
            <person name="Karaoz U."/>
            <person name="Brodie E.L."/>
            <person name="Williams K.H."/>
            <person name="Hubbard S.S."/>
            <person name="Banfield J.F."/>
        </authorList>
    </citation>
    <scope>NUCLEOTIDE SEQUENCE [LARGE SCALE GENOMIC DNA]</scope>
</reference>
<dbReference type="Pfam" id="PF03975">
    <property type="entry name" value="CheD"/>
    <property type="match status" value="1"/>
</dbReference>
<dbReference type="InterPro" id="IPR038592">
    <property type="entry name" value="CheD-like_sf"/>
</dbReference>
<dbReference type="AlphaFoldDB" id="A0A1F5R338"/>
<keyword evidence="1 3" id="KW-0145">Chemotaxis</keyword>
<evidence type="ECO:0000256" key="3">
    <source>
        <dbReference type="HAMAP-Rule" id="MF_01440"/>
    </source>
</evidence>
<evidence type="ECO:0000256" key="1">
    <source>
        <dbReference type="ARBA" id="ARBA00022500"/>
    </source>
</evidence>
<dbReference type="PANTHER" id="PTHR35147:SF1">
    <property type="entry name" value="CHEMORECEPTOR GLUTAMINE DEAMIDASE CHED-RELATED"/>
    <property type="match status" value="1"/>
</dbReference>
<comment type="function">
    <text evidence="3">Probably deamidates glutamine residues to glutamate on methyl-accepting chemotaxis receptors (MCPs), playing an important role in chemotaxis.</text>
</comment>
<comment type="similarity">
    <text evidence="3">Belongs to the CheD family.</text>
</comment>
<gene>
    <name evidence="3" type="primary">cheD</name>
    <name evidence="4" type="ORF">A2024_01260</name>
</gene>
<comment type="caution">
    <text evidence="4">The sequence shown here is derived from an EMBL/GenBank/DDBJ whole genome shotgun (WGS) entry which is preliminary data.</text>
</comment>
<dbReference type="PANTHER" id="PTHR35147">
    <property type="entry name" value="CHEMORECEPTOR GLUTAMINE DEAMIDASE CHED-RELATED"/>
    <property type="match status" value="1"/>
</dbReference>
<dbReference type="InterPro" id="IPR011324">
    <property type="entry name" value="Cytotoxic_necrot_fac-like_cat"/>
</dbReference>
<name>A0A1F5R338_9BACT</name>